<reference evidence="1 2" key="1">
    <citation type="submission" date="2007-04" db="EMBL/GenBank/DDBJ databases">
        <authorList>
            <person name="Fulton L."/>
            <person name="Clifton S."/>
            <person name="Fulton B."/>
            <person name="Xu J."/>
            <person name="Minx P."/>
            <person name="Pepin K.H."/>
            <person name="Johnson M."/>
            <person name="Thiruvilangam P."/>
            <person name="Bhonagiri V."/>
            <person name="Nash W.E."/>
            <person name="Mardis E.R."/>
            <person name="Wilson R.K."/>
        </authorList>
    </citation>
    <scope>NUCLEOTIDE SEQUENCE [LARGE SCALE GENOMIC DNA]</scope>
    <source>
        <strain evidence="1 2">ATCC 29149</strain>
    </source>
</reference>
<sequence>METGSLLLCDIAQGGENMSEQNEFGRVSAEELEKAFETENQEEEKE</sequence>
<dbReference type="Proteomes" id="UP000004410">
    <property type="component" value="Unassembled WGS sequence"/>
</dbReference>
<comment type="caution">
    <text evidence="1">The sequence shown here is derived from an EMBL/GenBank/DDBJ whole genome shotgun (WGS) entry which is preliminary data.</text>
</comment>
<dbReference type="AlphaFoldDB" id="A7B5H5"/>
<accession>A7B5H5</accession>
<dbReference type="EMBL" id="AAYG02000022">
    <property type="protein sequence ID" value="EDN76762.1"/>
    <property type="molecule type" value="Genomic_DNA"/>
</dbReference>
<gene>
    <name evidence="1" type="ORF">RUMGNA_02813</name>
</gene>
<name>A7B5H5_MEDG7</name>
<reference evidence="1 2" key="2">
    <citation type="submission" date="2007-06" db="EMBL/GenBank/DDBJ databases">
        <title>Draft genome sequence of Ruminococcus gnavus (ATCC 29149).</title>
        <authorList>
            <person name="Sudarsanam P."/>
            <person name="Ley R."/>
            <person name="Guruge J."/>
            <person name="Turnbaugh P.J."/>
            <person name="Mahowald M."/>
            <person name="Liep D."/>
            <person name="Gordon J."/>
        </authorList>
    </citation>
    <scope>NUCLEOTIDE SEQUENCE [LARGE SCALE GENOMIC DNA]</scope>
    <source>
        <strain evidence="1 2">ATCC 29149</strain>
    </source>
</reference>
<protein>
    <submittedName>
        <fullName evidence="1">Uncharacterized protein</fullName>
    </submittedName>
</protein>
<organism evidence="1 2">
    <name type="scientific">Mediterraneibacter gnavus (strain ATCC 29149 / DSM 114966 / JCM 6515 / VPI C7-9)</name>
    <name type="common">Ruminococcus gnavus</name>
    <dbReference type="NCBI Taxonomy" id="411470"/>
    <lineage>
        <taxon>Bacteria</taxon>
        <taxon>Bacillati</taxon>
        <taxon>Bacillota</taxon>
        <taxon>Clostridia</taxon>
        <taxon>Lachnospirales</taxon>
        <taxon>Lachnospiraceae</taxon>
        <taxon>Mediterraneibacter</taxon>
    </lineage>
</organism>
<dbReference type="PaxDb" id="411470-RUMGNA_02813"/>
<evidence type="ECO:0000313" key="2">
    <source>
        <dbReference type="Proteomes" id="UP000004410"/>
    </source>
</evidence>
<proteinExistence type="predicted"/>
<evidence type="ECO:0000313" key="1">
    <source>
        <dbReference type="EMBL" id="EDN76762.1"/>
    </source>
</evidence>